<dbReference type="AlphaFoldDB" id="A0A858RMV8"/>
<proteinExistence type="predicted"/>
<sequence>MNSLVTLGLALGMSAAALAGDTSTTTSYTPAPSASPSLWNWFAGGSVGYLIDNEEAYYTLHAGLKLAESGPITHSLFLEGAYAEFDESFLTTDVIPVTLNYKLDYNINDRFSVYGGVGLGAAFVDTEVGPFSDDSVEFTAQAFVGVGYDVTSNFQIYTGARYIWVDDSEIFNVPVDIGDDVGVELGLRFKF</sequence>
<keyword evidence="1 2" id="KW-0732">Signal</keyword>
<feature type="signal peptide" evidence="2">
    <location>
        <begin position="1"/>
        <end position="19"/>
    </location>
</feature>
<keyword evidence="5" id="KW-1185">Reference proteome</keyword>
<dbReference type="Proteomes" id="UP000501812">
    <property type="component" value="Chromosome"/>
</dbReference>
<evidence type="ECO:0000256" key="1">
    <source>
        <dbReference type="ARBA" id="ARBA00022729"/>
    </source>
</evidence>
<evidence type="ECO:0000313" key="5">
    <source>
        <dbReference type="Proteomes" id="UP000501812"/>
    </source>
</evidence>
<gene>
    <name evidence="4" type="ORF">HHL09_16465</name>
</gene>
<dbReference type="KEGG" id="luo:HHL09_16465"/>
<feature type="domain" description="Outer membrane protein beta-barrel" evidence="3">
    <location>
        <begin position="9"/>
        <end position="189"/>
    </location>
</feature>
<dbReference type="RefSeq" id="WP_169455713.1">
    <property type="nucleotide sequence ID" value="NZ_CP051774.1"/>
</dbReference>
<evidence type="ECO:0000313" key="4">
    <source>
        <dbReference type="EMBL" id="QJE97313.1"/>
    </source>
</evidence>
<dbReference type="InterPro" id="IPR011250">
    <property type="entry name" value="OMP/PagP_B-barrel"/>
</dbReference>
<dbReference type="EMBL" id="CP051774">
    <property type="protein sequence ID" value="QJE97313.1"/>
    <property type="molecule type" value="Genomic_DNA"/>
</dbReference>
<feature type="chain" id="PRO_5032501105" evidence="2">
    <location>
        <begin position="20"/>
        <end position="191"/>
    </location>
</feature>
<dbReference type="InterPro" id="IPR027385">
    <property type="entry name" value="Beta-barrel_OMP"/>
</dbReference>
<dbReference type="Pfam" id="PF13505">
    <property type="entry name" value="OMP_b-brl"/>
    <property type="match status" value="1"/>
</dbReference>
<dbReference type="SUPFAM" id="SSF56925">
    <property type="entry name" value="OMPA-like"/>
    <property type="match status" value="1"/>
</dbReference>
<name>A0A858RMV8_9BACT</name>
<accession>A0A858RMV8</accession>
<protein>
    <submittedName>
        <fullName evidence="4">Porin family protein</fullName>
    </submittedName>
</protein>
<organism evidence="4 5">
    <name type="scientific">Luteolibacter luteus</name>
    <dbReference type="NCBI Taxonomy" id="2728835"/>
    <lineage>
        <taxon>Bacteria</taxon>
        <taxon>Pseudomonadati</taxon>
        <taxon>Verrucomicrobiota</taxon>
        <taxon>Verrucomicrobiia</taxon>
        <taxon>Verrucomicrobiales</taxon>
        <taxon>Verrucomicrobiaceae</taxon>
        <taxon>Luteolibacter</taxon>
    </lineage>
</organism>
<evidence type="ECO:0000256" key="2">
    <source>
        <dbReference type="SAM" id="SignalP"/>
    </source>
</evidence>
<evidence type="ECO:0000259" key="3">
    <source>
        <dbReference type="Pfam" id="PF13505"/>
    </source>
</evidence>
<reference evidence="4 5" key="1">
    <citation type="submission" date="2020-04" db="EMBL/GenBank/DDBJ databases">
        <title>Luteolibacter sp. G-1-1-1 isolated from soil.</title>
        <authorList>
            <person name="Dahal R.H."/>
        </authorList>
    </citation>
    <scope>NUCLEOTIDE SEQUENCE [LARGE SCALE GENOMIC DNA]</scope>
    <source>
        <strain evidence="4 5">G-1-1-1</strain>
    </source>
</reference>
<dbReference type="Gene3D" id="2.40.160.20">
    <property type="match status" value="1"/>
</dbReference>